<evidence type="ECO:0000259" key="3">
    <source>
        <dbReference type="Pfam" id="PF13359"/>
    </source>
</evidence>
<dbReference type="AlphaFoldDB" id="A0A8X6TQA5"/>
<evidence type="ECO:0000259" key="4">
    <source>
        <dbReference type="Pfam" id="PF13613"/>
    </source>
</evidence>
<protein>
    <submittedName>
        <fullName evidence="5">Uncharacterized protein</fullName>
    </submittedName>
</protein>
<gene>
    <name evidence="5" type="primary">8038302</name>
    <name evidence="5" type="ORF">NPIL_455421</name>
</gene>
<feature type="non-terminal residue" evidence="5">
    <location>
        <position position="336"/>
    </location>
</feature>
<evidence type="ECO:0000256" key="1">
    <source>
        <dbReference type="ARBA" id="ARBA00001968"/>
    </source>
</evidence>
<dbReference type="InterPro" id="IPR027806">
    <property type="entry name" value="HARBI1_dom"/>
</dbReference>
<name>A0A8X6TQA5_NEPPI</name>
<dbReference type="OrthoDB" id="6435979at2759"/>
<comment type="caution">
    <text evidence="5">The sequence shown here is derived from an EMBL/GenBank/DDBJ whole genome shotgun (WGS) entry which is preliminary data.</text>
</comment>
<keyword evidence="2" id="KW-0479">Metal-binding</keyword>
<dbReference type="Proteomes" id="UP000887013">
    <property type="component" value="Unassembled WGS sequence"/>
</dbReference>
<proteinExistence type="predicted"/>
<dbReference type="EMBL" id="BMAW01062431">
    <property type="protein sequence ID" value="GFT35821.1"/>
    <property type="molecule type" value="Genomic_DNA"/>
</dbReference>
<keyword evidence="6" id="KW-1185">Reference proteome</keyword>
<dbReference type="GO" id="GO:0046872">
    <property type="term" value="F:metal ion binding"/>
    <property type="evidence" value="ECO:0007669"/>
    <property type="project" value="UniProtKB-KW"/>
</dbReference>
<feature type="domain" description="DDE Tnp4" evidence="3">
    <location>
        <begin position="160"/>
        <end position="327"/>
    </location>
</feature>
<feature type="domain" description="Transposase Helix-turn-helix" evidence="4">
    <location>
        <begin position="80"/>
        <end position="126"/>
    </location>
</feature>
<reference evidence="5" key="1">
    <citation type="submission" date="2020-08" db="EMBL/GenBank/DDBJ databases">
        <title>Multicomponent nature underlies the extraordinary mechanical properties of spider dragline silk.</title>
        <authorList>
            <person name="Kono N."/>
            <person name="Nakamura H."/>
            <person name="Mori M."/>
            <person name="Yoshida Y."/>
            <person name="Ohtoshi R."/>
            <person name="Malay A.D."/>
            <person name="Moran D.A.P."/>
            <person name="Tomita M."/>
            <person name="Numata K."/>
            <person name="Arakawa K."/>
        </authorList>
    </citation>
    <scope>NUCLEOTIDE SEQUENCE</scope>
</reference>
<evidence type="ECO:0000313" key="6">
    <source>
        <dbReference type="Proteomes" id="UP000887013"/>
    </source>
</evidence>
<accession>A0A8X6TQA5</accession>
<dbReference type="Pfam" id="PF13613">
    <property type="entry name" value="HTH_Tnp_4"/>
    <property type="match status" value="1"/>
</dbReference>
<dbReference type="PANTHER" id="PTHR23080">
    <property type="entry name" value="THAP DOMAIN PROTEIN"/>
    <property type="match status" value="1"/>
</dbReference>
<evidence type="ECO:0000256" key="2">
    <source>
        <dbReference type="ARBA" id="ARBA00022723"/>
    </source>
</evidence>
<evidence type="ECO:0000313" key="5">
    <source>
        <dbReference type="EMBL" id="GFT35821.1"/>
    </source>
</evidence>
<dbReference type="PANTHER" id="PTHR23080:SF141">
    <property type="entry name" value="TRANSPOSASE HELIX-TURN-HELIX DOMAIN-CONTAINING PROTEIN"/>
    <property type="match status" value="1"/>
</dbReference>
<dbReference type="InterPro" id="IPR027805">
    <property type="entry name" value="Transposase_HTH_dom"/>
</dbReference>
<dbReference type="Pfam" id="PF13359">
    <property type="entry name" value="DDE_Tnp_4"/>
    <property type="match status" value="1"/>
</dbReference>
<sequence length="336" mass="38361">KPSNDAEHPDYVPSIFDHDGKQNFLSSLNRYDRQLKRKTSSAPVTENEEIINEVQCINSLMLENKDIALFDWKPCTKTFLDHSEQLLMVLMKLRLGLLHEDLAFRFKISKSTASCIFKEWIRRLAEFLEDFIDVPTKKICRKRIPAQFLRENWSNVTALIDCSEIFIDRPFNLDSRAGTFSHYKNHNTVKFLLACSPSGRVTFVSHLFGGRTSDKQIIQLSGFLEKIKPGDVIFADRGFPVKDLVAERNATLVLPASTKGKQQLSSKELQSSRKMSRLRVHIERCIGRLKNYRILKTTWPISLLHSKSSENTCTGDDIVIVIAALCNVGKGCLIKE</sequence>
<comment type="cofactor">
    <cofactor evidence="1">
        <name>a divalent metal cation</name>
        <dbReference type="ChEBI" id="CHEBI:60240"/>
    </cofactor>
</comment>
<organism evidence="5 6">
    <name type="scientific">Nephila pilipes</name>
    <name type="common">Giant wood spider</name>
    <name type="synonym">Nephila maculata</name>
    <dbReference type="NCBI Taxonomy" id="299642"/>
    <lineage>
        <taxon>Eukaryota</taxon>
        <taxon>Metazoa</taxon>
        <taxon>Ecdysozoa</taxon>
        <taxon>Arthropoda</taxon>
        <taxon>Chelicerata</taxon>
        <taxon>Arachnida</taxon>
        <taxon>Araneae</taxon>
        <taxon>Araneomorphae</taxon>
        <taxon>Entelegynae</taxon>
        <taxon>Araneoidea</taxon>
        <taxon>Nephilidae</taxon>
        <taxon>Nephila</taxon>
    </lineage>
</organism>